<dbReference type="GO" id="GO:0005886">
    <property type="term" value="C:plasma membrane"/>
    <property type="evidence" value="ECO:0007669"/>
    <property type="project" value="UniProtKB-SubCell"/>
</dbReference>
<keyword evidence="3" id="KW-1003">Cell membrane</keyword>
<evidence type="ECO:0000313" key="9">
    <source>
        <dbReference type="EMBL" id="PRD47787.1"/>
    </source>
</evidence>
<organism evidence="9 10">
    <name type="scientific">Sphingobacterium haloxyli</name>
    <dbReference type="NCBI Taxonomy" id="2100533"/>
    <lineage>
        <taxon>Bacteria</taxon>
        <taxon>Pseudomonadati</taxon>
        <taxon>Bacteroidota</taxon>
        <taxon>Sphingobacteriia</taxon>
        <taxon>Sphingobacteriales</taxon>
        <taxon>Sphingobacteriaceae</taxon>
        <taxon>Sphingobacterium</taxon>
    </lineage>
</organism>
<evidence type="ECO:0000256" key="1">
    <source>
        <dbReference type="ARBA" id="ARBA00004651"/>
    </source>
</evidence>
<comment type="subcellular location">
    <subcellularLocation>
        <location evidence="1">Cell membrane</location>
        <topology evidence="1">Multi-pass membrane protein</topology>
    </subcellularLocation>
</comment>
<protein>
    <submittedName>
        <fullName evidence="9">DUF421 domain-containing protein</fullName>
    </submittedName>
</protein>
<evidence type="ECO:0000256" key="3">
    <source>
        <dbReference type="ARBA" id="ARBA00022475"/>
    </source>
</evidence>
<evidence type="ECO:0000313" key="10">
    <source>
        <dbReference type="Proteomes" id="UP000239711"/>
    </source>
</evidence>
<evidence type="ECO:0000259" key="8">
    <source>
        <dbReference type="Pfam" id="PF04239"/>
    </source>
</evidence>
<dbReference type="Pfam" id="PF04239">
    <property type="entry name" value="DUF421"/>
    <property type="match status" value="1"/>
</dbReference>
<keyword evidence="6 7" id="KW-0472">Membrane</keyword>
<feature type="domain" description="YetF C-terminal" evidence="8">
    <location>
        <begin position="116"/>
        <end position="181"/>
    </location>
</feature>
<keyword evidence="10" id="KW-1185">Reference proteome</keyword>
<dbReference type="EMBL" id="PVBQ01000005">
    <property type="protein sequence ID" value="PRD47787.1"/>
    <property type="molecule type" value="Genomic_DNA"/>
</dbReference>
<dbReference type="InterPro" id="IPR023090">
    <property type="entry name" value="UPF0702_alpha/beta_dom_sf"/>
</dbReference>
<accession>A0A2S9J4S5</accession>
<dbReference type="Gene3D" id="3.30.240.20">
    <property type="entry name" value="bsu07140 like domains"/>
    <property type="match status" value="1"/>
</dbReference>
<evidence type="ECO:0000256" key="7">
    <source>
        <dbReference type="SAM" id="Phobius"/>
    </source>
</evidence>
<evidence type="ECO:0000256" key="6">
    <source>
        <dbReference type="ARBA" id="ARBA00023136"/>
    </source>
</evidence>
<comment type="similarity">
    <text evidence="2">Belongs to the UPF0702 family.</text>
</comment>
<name>A0A2S9J4S5_9SPHI</name>
<dbReference type="PANTHER" id="PTHR34582">
    <property type="entry name" value="UPF0702 TRANSMEMBRANE PROTEIN YCAP"/>
    <property type="match status" value="1"/>
</dbReference>
<sequence>MDSGNEITDNMEAYQIHIDDIQRILFGTTPITFLLEVVFRTAVIYLILMLSMRMMGKRMSSQLSRNELAAMVSLAAAIGVPLQDASRGLLPAILISFIIVSFQRWAARKSAADQEFEAKTQGRVSVLVEDGVLKLDTMKQARISRERLFAQLRFAGLQNLGNVKRMYFEANGSFSLLEDRSYKPGLCLIPAWDYEFRENMRFDRAKRTCTACGLVADDPSWSNDNACRACGGAEWEHPVEAVYD</sequence>
<dbReference type="PANTHER" id="PTHR34582:SF6">
    <property type="entry name" value="UPF0702 TRANSMEMBRANE PROTEIN YCAP"/>
    <property type="match status" value="1"/>
</dbReference>
<keyword evidence="5 7" id="KW-1133">Transmembrane helix</keyword>
<dbReference type="AlphaFoldDB" id="A0A2S9J4S5"/>
<proteinExistence type="inferred from homology"/>
<comment type="caution">
    <text evidence="9">The sequence shown here is derived from an EMBL/GenBank/DDBJ whole genome shotgun (WGS) entry which is preliminary data.</text>
</comment>
<evidence type="ECO:0000256" key="2">
    <source>
        <dbReference type="ARBA" id="ARBA00006448"/>
    </source>
</evidence>
<feature type="transmembrane region" description="Helical" evidence="7">
    <location>
        <begin position="31"/>
        <end position="51"/>
    </location>
</feature>
<keyword evidence="4 7" id="KW-0812">Transmembrane</keyword>
<dbReference type="Proteomes" id="UP000239711">
    <property type="component" value="Unassembled WGS sequence"/>
</dbReference>
<evidence type="ECO:0000256" key="5">
    <source>
        <dbReference type="ARBA" id="ARBA00022989"/>
    </source>
</evidence>
<reference evidence="9 10" key="1">
    <citation type="submission" date="2018-02" db="EMBL/GenBank/DDBJ databases">
        <title>The draft genome of Sphingobacterium sp. 5JN-11.</title>
        <authorList>
            <person name="Liu L."/>
            <person name="Li L."/>
            <person name="Liang L."/>
            <person name="Zhang X."/>
            <person name="Wang T."/>
        </authorList>
    </citation>
    <scope>NUCLEOTIDE SEQUENCE [LARGE SCALE GENOMIC DNA]</scope>
    <source>
        <strain evidence="9 10">5JN-11</strain>
    </source>
</reference>
<gene>
    <name evidence="9" type="ORF">C5745_07680</name>
</gene>
<evidence type="ECO:0000256" key="4">
    <source>
        <dbReference type="ARBA" id="ARBA00022692"/>
    </source>
</evidence>
<dbReference type="InterPro" id="IPR007353">
    <property type="entry name" value="DUF421"/>
</dbReference>